<evidence type="ECO:0000256" key="2">
    <source>
        <dbReference type="ARBA" id="ARBA00022723"/>
    </source>
</evidence>
<feature type="domain" description="Transposase Helix-turn-helix" evidence="4">
    <location>
        <begin position="34"/>
        <end position="85"/>
    </location>
</feature>
<keyword evidence="2" id="KW-0479">Metal-binding</keyword>
<protein>
    <recommendedName>
        <fullName evidence="7">Transposase</fullName>
    </recommendedName>
</protein>
<keyword evidence="6" id="KW-1185">Reference proteome</keyword>
<dbReference type="AlphaFoldDB" id="A0A344L3R8"/>
<dbReference type="EMBL" id="CP015163">
    <property type="protein sequence ID" value="AXB42692.1"/>
    <property type="molecule type" value="Genomic_DNA"/>
</dbReference>
<proteinExistence type="predicted"/>
<evidence type="ECO:0000256" key="1">
    <source>
        <dbReference type="ARBA" id="ARBA00001968"/>
    </source>
</evidence>
<comment type="cofactor">
    <cofactor evidence="1">
        <name>a divalent metal cation</name>
        <dbReference type="ChEBI" id="CHEBI:60240"/>
    </cofactor>
</comment>
<dbReference type="Pfam" id="PF13613">
    <property type="entry name" value="HTH_Tnp_4"/>
    <property type="match status" value="1"/>
</dbReference>
<sequence>MLSYPSVIPVSTQTLRELTRIIRTHRRAIGSRWRRLSPQRQALLTLAHLRNGDTYHRLAAGFGIAVATVCRYLHETITLLAHQAPTLTDALRRLARTRHNYTIIDGTVVRIDRVAANKPFFSGKHRYHGINFQALTDPDGQLLWLSPGLPGAINDTAAARHHRICEQVRQAGLRLLADGGYDQVAPGVITPYRNRRNRHQPKRELGPAYKAANNALARVRSRGERGFATLKNWRVLTRARCSTHRVTTLAHAILTLEHLPN</sequence>
<dbReference type="InterPro" id="IPR027805">
    <property type="entry name" value="Transposase_HTH_dom"/>
</dbReference>
<evidence type="ECO:0000313" key="6">
    <source>
        <dbReference type="Proteomes" id="UP000250434"/>
    </source>
</evidence>
<accession>A0A344L3R8</accession>
<dbReference type="Pfam" id="PF13359">
    <property type="entry name" value="DDE_Tnp_4"/>
    <property type="match status" value="1"/>
</dbReference>
<evidence type="ECO:0008006" key="7">
    <source>
        <dbReference type="Google" id="ProtNLM"/>
    </source>
</evidence>
<dbReference type="GO" id="GO:0046872">
    <property type="term" value="F:metal ion binding"/>
    <property type="evidence" value="ECO:0007669"/>
    <property type="project" value="UniProtKB-KW"/>
</dbReference>
<gene>
    <name evidence="5" type="ORF">A4R43_09235</name>
</gene>
<dbReference type="RefSeq" id="WP_113691954.1">
    <property type="nucleotide sequence ID" value="NZ_CP015163.1"/>
</dbReference>
<dbReference type="Proteomes" id="UP000250434">
    <property type="component" value="Chromosome"/>
</dbReference>
<reference evidence="5 6" key="1">
    <citation type="submission" date="2016-04" db="EMBL/GenBank/DDBJ databases">
        <title>Complete genome sequence and analysis of deep-sea sediment isolate, Amycolatopsis sp. WP1.</title>
        <authorList>
            <person name="Wang H."/>
            <person name="Chen S."/>
            <person name="Wu Q."/>
        </authorList>
    </citation>
    <scope>NUCLEOTIDE SEQUENCE [LARGE SCALE GENOMIC DNA]</scope>
    <source>
        <strain evidence="5 6">WP1</strain>
    </source>
</reference>
<evidence type="ECO:0000313" key="5">
    <source>
        <dbReference type="EMBL" id="AXB42692.1"/>
    </source>
</evidence>
<dbReference type="OrthoDB" id="3699454at2"/>
<evidence type="ECO:0000259" key="3">
    <source>
        <dbReference type="Pfam" id="PF13359"/>
    </source>
</evidence>
<evidence type="ECO:0000259" key="4">
    <source>
        <dbReference type="Pfam" id="PF13613"/>
    </source>
</evidence>
<dbReference type="KEGG" id="aab:A4R43_09235"/>
<feature type="domain" description="DDE Tnp4" evidence="3">
    <location>
        <begin position="104"/>
        <end position="256"/>
    </location>
</feature>
<organism evidence="5 6">
    <name type="scientific">Amycolatopsis albispora</name>
    <dbReference type="NCBI Taxonomy" id="1804986"/>
    <lineage>
        <taxon>Bacteria</taxon>
        <taxon>Bacillati</taxon>
        <taxon>Actinomycetota</taxon>
        <taxon>Actinomycetes</taxon>
        <taxon>Pseudonocardiales</taxon>
        <taxon>Pseudonocardiaceae</taxon>
        <taxon>Amycolatopsis</taxon>
    </lineage>
</organism>
<name>A0A344L3R8_9PSEU</name>
<dbReference type="InterPro" id="IPR027806">
    <property type="entry name" value="HARBI1_dom"/>
</dbReference>